<gene>
    <name evidence="1" type="ORF">DCAF_LOCUS16386</name>
</gene>
<dbReference type="Proteomes" id="UP001314170">
    <property type="component" value="Unassembled WGS sequence"/>
</dbReference>
<name>A0AAV1S0K2_9ROSI</name>
<reference evidence="1 2" key="1">
    <citation type="submission" date="2024-01" db="EMBL/GenBank/DDBJ databases">
        <authorList>
            <person name="Waweru B."/>
        </authorList>
    </citation>
    <scope>NUCLEOTIDE SEQUENCE [LARGE SCALE GENOMIC DNA]</scope>
</reference>
<organism evidence="1 2">
    <name type="scientific">Dovyalis caffra</name>
    <dbReference type="NCBI Taxonomy" id="77055"/>
    <lineage>
        <taxon>Eukaryota</taxon>
        <taxon>Viridiplantae</taxon>
        <taxon>Streptophyta</taxon>
        <taxon>Embryophyta</taxon>
        <taxon>Tracheophyta</taxon>
        <taxon>Spermatophyta</taxon>
        <taxon>Magnoliopsida</taxon>
        <taxon>eudicotyledons</taxon>
        <taxon>Gunneridae</taxon>
        <taxon>Pentapetalae</taxon>
        <taxon>rosids</taxon>
        <taxon>fabids</taxon>
        <taxon>Malpighiales</taxon>
        <taxon>Salicaceae</taxon>
        <taxon>Flacourtieae</taxon>
        <taxon>Dovyalis</taxon>
    </lineage>
</organism>
<dbReference type="AlphaFoldDB" id="A0AAV1S0K2"/>
<sequence>MKIDVTLRFDPSISRHYKVICLNVLASTSVANPAIYIFSSEKNFCSSILFDLTNEHAVSCNGAVQWYKSKESLFHLDLKKETLNEMSMPPTFNGTAMYFGESRGRLLVAVRAFPYVKDFEAECYNPRWTSRHLAICRYYSPQYRPLMGTTEFSVLSITTGEMKEDDWTIVTYEEGEVYSNKKLAREKNKLSLGKEQAL</sequence>
<keyword evidence="2" id="KW-1185">Reference proteome</keyword>
<protein>
    <recommendedName>
        <fullName evidence="3">F-box protein</fullName>
    </recommendedName>
</protein>
<dbReference type="EMBL" id="CAWUPB010001160">
    <property type="protein sequence ID" value="CAK7341641.1"/>
    <property type="molecule type" value="Genomic_DNA"/>
</dbReference>
<dbReference type="PANTHER" id="PTHR35546:SF130">
    <property type="entry name" value="EXPRESSED PROTEIN"/>
    <property type="match status" value="1"/>
</dbReference>
<accession>A0AAV1S0K2</accession>
<dbReference type="PANTHER" id="PTHR35546">
    <property type="entry name" value="F-BOX PROTEIN INTERACTION DOMAIN PROTEIN-RELATED"/>
    <property type="match status" value="1"/>
</dbReference>
<evidence type="ECO:0000313" key="1">
    <source>
        <dbReference type="EMBL" id="CAK7341641.1"/>
    </source>
</evidence>
<proteinExistence type="predicted"/>
<dbReference type="InterPro" id="IPR055290">
    <property type="entry name" value="At3g26010-like"/>
</dbReference>
<evidence type="ECO:0008006" key="3">
    <source>
        <dbReference type="Google" id="ProtNLM"/>
    </source>
</evidence>
<comment type="caution">
    <text evidence="1">The sequence shown here is derived from an EMBL/GenBank/DDBJ whole genome shotgun (WGS) entry which is preliminary data.</text>
</comment>
<evidence type="ECO:0000313" key="2">
    <source>
        <dbReference type="Proteomes" id="UP001314170"/>
    </source>
</evidence>